<keyword evidence="1 3" id="KW-0853">WD repeat</keyword>
<dbReference type="InterPro" id="IPR036322">
    <property type="entry name" value="WD40_repeat_dom_sf"/>
</dbReference>
<dbReference type="SUPFAM" id="SSF50998">
    <property type="entry name" value="Quinoprotein alcohol dehydrogenase-like"/>
    <property type="match status" value="1"/>
</dbReference>
<keyword evidence="4" id="KW-0645">Protease</keyword>
<dbReference type="Proteomes" id="UP000799421">
    <property type="component" value="Unassembled WGS sequence"/>
</dbReference>
<name>A0A6A7BPG8_9PEZI</name>
<dbReference type="PROSITE" id="PS50294">
    <property type="entry name" value="WD_REPEATS_REGION"/>
    <property type="match status" value="2"/>
</dbReference>
<dbReference type="EMBL" id="MU006055">
    <property type="protein sequence ID" value="KAF2857256.1"/>
    <property type="molecule type" value="Genomic_DNA"/>
</dbReference>
<dbReference type="SMART" id="SM00320">
    <property type="entry name" value="WD40"/>
    <property type="match status" value="6"/>
</dbReference>
<dbReference type="PANTHER" id="PTHR19848:SF8">
    <property type="entry name" value="F-BOX AND WD REPEAT DOMAIN CONTAINING 7"/>
    <property type="match status" value="1"/>
</dbReference>
<dbReference type="OrthoDB" id="538223at2759"/>
<dbReference type="Gene3D" id="2.130.10.10">
    <property type="entry name" value="YVTN repeat-like/Quinoprotein amine dehydrogenase"/>
    <property type="match status" value="3"/>
</dbReference>
<evidence type="ECO:0000256" key="2">
    <source>
        <dbReference type="ARBA" id="ARBA00022737"/>
    </source>
</evidence>
<dbReference type="InterPro" id="IPR011047">
    <property type="entry name" value="Quinoprotein_ADH-like_sf"/>
</dbReference>
<organism evidence="4 5">
    <name type="scientific">Piedraia hortae CBS 480.64</name>
    <dbReference type="NCBI Taxonomy" id="1314780"/>
    <lineage>
        <taxon>Eukaryota</taxon>
        <taxon>Fungi</taxon>
        <taxon>Dikarya</taxon>
        <taxon>Ascomycota</taxon>
        <taxon>Pezizomycotina</taxon>
        <taxon>Dothideomycetes</taxon>
        <taxon>Dothideomycetidae</taxon>
        <taxon>Capnodiales</taxon>
        <taxon>Piedraiaceae</taxon>
        <taxon>Piedraia</taxon>
    </lineage>
</organism>
<dbReference type="Pfam" id="PF00400">
    <property type="entry name" value="WD40"/>
    <property type="match status" value="3"/>
</dbReference>
<dbReference type="PROSITE" id="PS50082">
    <property type="entry name" value="WD_REPEATS_2"/>
    <property type="match status" value="2"/>
</dbReference>
<dbReference type="AlphaFoldDB" id="A0A6A7BPG8"/>
<reference evidence="4" key="1">
    <citation type="journal article" date="2020" name="Stud. Mycol.">
        <title>101 Dothideomycetes genomes: a test case for predicting lifestyles and emergence of pathogens.</title>
        <authorList>
            <person name="Haridas S."/>
            <person name="Albert R."/>
            <person name="Binder M."/>
            <person name="Bloem J."/>
            <person name="Labutti K."/>
            <person name="Salamov A."/>
            <person name="Andreopoulos B."/>
            <person name="Baker S."/>
            <person name="Barry K."/>
            <person name="Bills G."/>
            <person name="Bluhm B."/>
            <person name="Cannon C."/>
            <person name="Castanera R."/>
            <person name="Culley D."/>
            <person name="Daum C."/>
            <person name="Ezra D."/>
            <person name="Gonzalez J."/>
            <person name="Henrissat B."/>
            <person name="Kuo A."/>
            <person name="Liang C."/>
            <person name="Lipzen A."/>
            <person name="Lutzoni F."/>
            <person name="Magnuson J."/>
            <person name="Mondo S."/>
            <person name="Nolan M."/>
            <person name="Ohm R."/>
            <person name="Pangilinan J."/>
            <person name="Park H.-J."/>
            <person name="Ramirez L."/>
            <person name="Alfaro M."/>
            <person name="Sun H."/>
            <person name="Tritt A."/>
            <person name="Yoshinaga Y."/>
            <person name="Zwiers L.-H."/>
            <person name="Turgeon B."/>
            <person name="Goodwin S."/>
            <person name="Spatafora J."/>
            <person name="Crous P."/>
            <person name="Grigoriev I."/>
        </authorList>
    </citation>
    <scope>NUCLEOTIDE SEQUENCE</scope>
    <source>
        <strain evidence="4">CBS 480.64</strain>
    </source>
</reference>
<proteinExistence type="predicted"/>
<keyword evidence="5" id="KW-1185">Reference proteome</keyword>
<dbReference type="InterPro" id="IPR015943">
    <property type="entry name" value="WD40/YVTN_repeat-like_dom_sf"/>
</dbReference>
<dbReference type="InterPro" id="IPR001680">
    <property type="entry name" value="WD40_rpt"/>
</dbReference>
<evidence type="ECO:0000256" key="3">
    <source>
        <dbReference type="PROSITE-ProRule" id="PRU00221"/>
    </source>
</evidence>
<feature type="repeat" description="WD" evidence="3">
    <location>
        <begin position="97"/>
        <end position="138"/>
    </location>
</feature>
<keyword evidence="4" id="KW-0378">Hydrolase</keyword>
<feature type="repeat" description="WD" evidence="3">
    <location>
        <begin position="503"/>
        <end position="534"/>
    </location>
</feature>
<dbReference type="GO" id="GO:0008233">
    <property type="term" value="F:peptidase activity"/>
    <property type="evidence" value="ECO:0007669"/>
    <property type="project" value="UniProtKB-KW"/>
</dbReference>
<gene>
    <name evidence="4" type="ORF">K470DRAFT_266982</name>
</gene>
<dbReference type="PROSITE" id="PS00678">
    <property type="entry name" value="WD_REPEATS_1"/>
    <property type="match status" value="1"/>
</dbReference>
<protein>
    <submittedName>
        <fullName evidence="4">Tricorn protease domain 2-containing protein</fullName>
    </submittedName>
</protein>
<evidence type="ECO:0000313" key="4">
    <source>
        <dbReference type="EMBL" id="KAF2857256.1"/>
    </source>
</evidence>
<dbReference type="GO" id="GO:0006508">
    <property type="term" value="P:proteolysis"/>
    <property type="evidence" value="ECO:0007669"/>
    <property type="project" value="UniProtKB-KW"/>
</dbReference>
<dbReference type="SUPFAM" id="SSF50978">
    <property type="entry name" value="WD40 repeat-like"/>
    <property type="match status" value="1"/>
</dbReference>
<evidence type="ECO:0000313" key="5">
    <source>
        <dbReference type="Proteomes" id="UP000799421"/>
    </source>
</evidence>
<evidence type="ECO:0000256" key="1">
    <source>
        <dbReference type="ARBA" id="ARBA00022574"/>
    </source>
</evidence>
<accession>A0A6A7BPG8</accession>
<sequence>MAWLDKLGEMVECLKQLQKAIDSNSSPKLHAFVADALRWVPANRDLISYTPLQTYLSAVASAPSNSVVRNSFRSEEEEFLQVWQPVATDWGFELQTLRGHSDYILSITPSIDGRRLVTIASDNTARLWDVESGTEEKSTEINSSGGSIPIFASAFPEEDIVVIAGSSGDYWRWNLEDDARRIDLKLPSVAYSVSVSPNGRYAAWGLKTGDIYIWDAENDAGQVLESHNSPLKCMAFSSDSETLVSGYTDIWKWSAQAGHEILCQVGTNIKCIAICPDCNFVVFGSDAILVLHCNTHQVQQIMQVYTINHGSLFITSDPQKVLIGDGLTHFLYDFQTQQEPKELFSGTQWGNAMTLSPDGKAIWPGHWGGRITQLDVDLVIESQNYPTVDTAVVLSTDGRSLVSFSGGNQLSLWNIETRICERRLADDRLLHNRFTIVASLLESVDNAVLIWDMDADELRELKDRPGRVTALELSPDNKTLLCGLRDGQIWAIDLERGALRKKFTGNTVSIRDITIFPDGQNFASSSHNGTIRIWGPNLQTPLVLSSKREVREACFLADNIKYILDWVIEKEKIVRAHDSGCYGGSIFIGCRFVSSRLRRVMDSLAANGDNQPQMQGDSSVSTESTSIFESRQILALDPTEQWITVNG</sequence>
<dbReference type="InterPro" id="IPR019775">
    <property type="entry name" value="WD40_repeat_CS"/>
</dbReference>
<keyword evidence="2" id="KW-0677">Repeat</keyword>
<dbReference type="PANTHER" id="PTHR19848">
    <property type="entry name" value="WD40 REPEAT PROTEIN"/>
    <property type="match status" value="1"/>
</dbReference>